<gene>
    <name evidence="1" type="ORF">ATK06_1822</name>
</gene>
<protein>
    <recommendedName>
        <fullName evidence="3">DNA-binding protein</fullName>
    </recommendedName>
</protein>
<evidence type="ECO:0008006" key="3">
    <source>
        <dbReference type="Google" id="ProtNLM"/>
    </source>
</evidence>
<evidence type="ECO:0000313" key="2">
    <source>
        <dbReference type="Proteomes" id="UP000221653"/>
    </source>
</evidence>
<dbReference type="OrthoDB" id="5184241at2"/>
<dbReference type="EMBL" id="PDJF01000001">
    <property type="protein sequence ID" value="PFG28703.1"/>
    <property type="molecule type" value="Genomic_DNA"/>
</dbReference>
<evidence type="ECO:0000313" key="1">
    <source>
        <dbReference type="EMBL" id="PFG28703.1"/>
    </source>
</evidence>
<dbReference type="STRING" id="1724.GCA_001044175_00460"/>
<reference evidence="1 2" key="1">
    <citation type="submission" date="2017-10" db="EMBL/GenBank/DDBJ databases">
        <title>Sequencing the genomes of 1000 actinobacteria strains.</title>
        <authorList>
            <person name="Klenk H.-P."/>
        </authorList>
    </citation>
    <scope>NUCLEOTIDE SEQUENCE [LARGE SCALE GENOMIC DNA]</scope>
    <source>
        <strain evidence="1 2">DSM 20688</strain>
    </source>
</reference>
<comment type="caution">
    <text evidence="1">The sequence shown here is derived from an EMBL/GenBank/DDBJ whole genome shotgun (WGS) entry which is preliminary data.</text>
</comment>
<organism evidence="1 2">
    <name type="scientific">Corynebacterium renale</name>
    <dbReference type="NCBI Taxonomy" id="1724"/>
    <lineage>
        <taxon>Bacteria</taxon>
        <taxon>Bacillati</taxon>
        <taxon>Actinomycetota</taxon>
        <taxon>Actinomycetes</taxon>
        <taxon>Mycobacteriales</taxon>
        <taxon>Corynebacteriaceae</taxon>
        <taxon>Corynebacterium</taxon>
    </lineage>
</organism>
<name>A0A2A9DQ32_9CORY</name>
<dbReference type="RefSeq" id="WP_048381686.1">
    <property type="nucleotide sequence ID" value="NZ_LDYE01000011.1"/>
</dbReference>
<dbReference type="Proteomes" id="UP000221653">
    <property type="component" value="Unassembled WGS sequence"/>
</dbReference>
<proteinExistence type="predicted"/>
<keyword evidence="2" id="KW-1185">Reference proteome</keyword>
<sequence>MFAIFARYRGRSTNRAELVRNSAEALSTLPGVAPFEVLGIEDIRTTAADPGTVCDVVMALLSDGQWAVGIGVAPTLNTDSEVSLKGQSVDNRNRAIRAAEHALPARSRAGTVSALVDPDPDATAGANIAAAFQLMGHVLSKRTIEGREATSLVRSGLNQNEAAAELGISKQALSQRLYAAGWHVENAGWKLTLNLLKSAHEKAI</sequence>
<dbReference type="AlphaFoldDB" id="A0A2A9DQ32"/>
<accession>A0A2A9DQ32</accession>